<gene>
    <name evidence="1" type="ORF">PG993_007563</name>
</gene>
<dbReference type="EMBL" id="JAQQWK010000006">
    <property type="protein sequence ID" value="KAK8039152.1"/>
    <property type="molecule type" value="Genomic_DNA"/>
</dbReference>
<name>A0ABR1SXU9_9PEZI</name>
<organism evidence="1 2">
    <name type="scientific">Apiospora rasikravindrae</name>
    <dbReference type="NCBI Taxonomy" id="990691"/>
    <lineage>
        <taxon>Eukaryota</taxon>
        <taxon>Fungi</taxon>
        <taxon>Dikarya</taxon>
        <taxon>Ascomycota</taxon>
        <taxon>Pezizomycotina</taxon>
        <taxon>Sordariomycetes</taxon>
        <taxon>Xylariomycetidae</taxon>
        <taxon>Amphisphaeriales</taxon>
        <taxon>Apiosporaceae</taxon>
        <taxon>Apiospora</taxon>
    </lineage>
</organism>
<protein>
    <submittedName>
        <fullName evidence="1">Uncharacterized protein</fullName>
    </submittedName>
</protein>
<reference evidence="1 2" key="1">
    <citation type="submission" date="2023-01" db="EMBL/GenBank/DDBJ databases">
        <title>Analysis of 21 Apiospora genomes using comparative genomics revels a genus with tremendous synthesis potential of carbohydrate active enzymes and secondary metabolites.</title>
        <authorList>
            <person name="Sorensen T."/>
        </authorList>
    </citation>
    <scope>NUCLEOTIDE SEQUENCE [LARGE SCALE GENOMIC DNA]</scope>
    <source>
        <strain evidence="1 2">CBS 33761</strain>
    </source>
</reference>
<dbReference type="Proteomes" id="UP001444661">
    <property type="component" value="Unassembled WGS sequence"/>
</dbReference>
<sequence length="638" mass="72702">MKSLPRDTGAMANDIFDFSSFASARILCKRMIGKPPLLDEKYEQCPFFIGYENQDDRGRMAAELFAHFRKIYAKAIFNDFDTLRAIMDRHEALIRRRWSKKSHSERKKFLKKTWPSIPIRHQPDFVTAGPEAQLLSPGVCGEILESCMWPHLNLEDLALPEPLPLMLSARSSNHDPSCFADVDLDSCSYSVSFKTVSDYALLSDHFRDGFSVFRNEHTAGTYGNIKACGNDCAHTSLAACRSGYPVGEGVLLMQVQARTYNFLVEMCKTLLHDKDPNDLIGSHIPIVSRPPEDSTTLTSTGSLKAAAVRAPYRVPAEMDMGRMIAMVSAKVEVAEEHFHSMREDPAYFADTLREYEEHDRDWVLRRMGSHDIIERRNRGHFTTSYPVANALFWSDTWARALKKLQKLGTSLDRGAHHTYKDLPPELEANYEDLLHWLKDMEAIIAGEMKMAFASTPKNRPLFKDWLPHQSWKKVFSSLEVGSPCFTAMLAWVPFDNMNNHYQRKVMKSHALLEDLDKFLNKLKKYGQDSPVDSYVAAMMSDMAIVAECRRQLALFQPWARHYHLPNTPRDAPSSGEYTWHNEGLGAVVEYHSNVGYLSNEMAGHVLPADQKLCYPAQKERDEEVVKAMQRAENNLGNF</sequence>
<evidence type="ECO:0000313" key="1">
    <source>
        <dbReference type="EMBL" id="KAK8039152.1"/>
    </source>
</evidence>
<evidence type="ECO:0000313" key="2">
    <source>
        <dbReference type="Proteomes" id="UP001444661"/>
    </source>
</evidence>
<proteinExistence type="predicted"/>
<keyword evidence="2" id="KW-1185">Reference proteome</keyword>
<accession>A0ABR1SXU9</accession>
<dbReference type="PANTHER" id="PTHR40788">
    <property type="entry name" value="CLR5 DOMAIN-CONTAINING PROTEIN-RELATED"/>
    <property type="match status" value="1"/>
</dbReference>
<dbReference type="PANTHER" id="PTHR40788:SF2">
    <property type="entry name" value="CLR5 DOMAIN-CONTAINING PROTEIN"/>
    <property type="match status" value="1"/>
</dbReference>
<comment type="caution">
    <text evidence="1">The sequence shown here is derived from an EMBL/GenBank/DDBJ whole genome shotgun (WGS) entry which is preliminary data.</text>
</comment>